<evidence type="ECO:0000256" key="7">
    <source>
        <dbReference type="ARBA" id="ARBA00023136"/>
    </source>
</evidence>
<dbReference type="RefSeq" id="WP_011641966.1">
    <property type="nucleotide sequence ID" value="NC_008347.1"/>
</dbReference>
<dbReference type="PROSITE" id="PS01156">
    <property type="entry name" value="TONB_DEPENDENT_REC_2"/>
    <property type="match status" value="1"/>
</dbReference>
<dbReference type="InterPro" id="IPR012910">
    <property type="entry name" value="Plug_dom"/>
</dbReference>
<proteinExistence type="inferred from homology"/>
<organism evidence="15 16">
    <name type="scientific">Maricaulis maris (strain MCS10)</name>
    <name type="common">Caulobacter maris</name>
    <dbReference type="NCBI Taxonomy" id="394221"/>
    <lineage>
        <taxon>Bacteria</taxon>
        <taxon>Pseudomonadati</taxon>
        <taxon>Pseudomonadota</taxon>
        <taxon>Alphaproteobacteria</taxon>
        <taxon>Maricaulales</taxon>
        <taxon>Maricaulaceae</taxon>
        <taxon>Maricaulis</taxon>
    </lineage>
</organism>
<keyword evidence="16" id="KW-1185">Reference proteome</keyword>
<dbReference type="HOGENOM" id="CLU_008287_17_0_5"/>
<evidence type="ECO:0000256" key="9">
    <source>
        <dbReference type="PROSITE-ProRule" id="PRU01360"/>
    </source>
</evidence>
<keyword evidence="15" id="KW-0675">Receptor</keyword>
<evidence type="ECO:0000256" key="8">
    <source>
        <dbReference type="ARBA" id="ARBA00023237"/>
    </source>
</evidence>
<sequence length="747" mass="79773" precursor="true">MRQILLSATALAALAGAAHGQVETAAATDVITVIGLNGDADAIAGSADLLTAEDLAVHDYADVTRLLRTVAGVNIQEEDGYGLRPNIGMRGTGLDRSEKITLMEDGVLISPAPYAAPAAYYFPHAGRMAGVEVIKGAAGVRYGPRSQGGSLNLLSTPVPEDLSGRVTVWAGDENTRRTHAHIGGMTDAGDGLRIGGLIEGFFDSADGFKVIDGMSDASTGYDIEDYVGKLRVELDAGGLTHMFELKGQYSDELSNETYLGLTDADFAADPFRRYAASQLDQMDAEHSEWSLRYRTEFSNGVELSAVAYTTTFARDWFKLDRVDPDGAGAASSASISSILSDPTGNAAAFAIIQGGAGLVSADDAVLIKHNNRDYAAEGVQLELAGEAAFGDASHGWRVGLRVHQDEMDRFQWRENFRMDNGQLVLTSVDAPGSDSNRIETAEAVAIFVQDEIAFGRWVVTPGLRYEQIELRREDYGRNDPTRTGASLTVRENTVEAFVPGLGVRYDLDANWTLFGGVHRGFAPPAPGSTTQEAEDATNWEFGTRFRDEMFSVEAIGFFNAYQNLIGTCTNSTGGGCAIGDQFDGGKVDVFGLELTGDADLAAIAGIDGIELPVRLAYTWTDAEFQTGFNSGFGPWGNVQAGDALPYIPEHQMFASLGLDAGRFGGEVSLSWVDEVRTVAGQGTIPAAESVDAHTVLDASAWYAVSELVRARISVRNLSDEIYTVARRPAGLRPGAPRAVLFGLSVDF</sequence>
<dbReference type="InterPro" id="IPR037066">
    <property type="entry name" value="Plug_dom_sf"/>
</dbReference>
<evidence type="ECO:0000259" key="14">
    <source>
        <dbReference type="Pfam" id="PF07715"/>
    </source>
</evidence>
<dbReference type="Pfam" id="PF00593">
    <property type="entry name" value="TonB_dep_Rec_b-barrel"/>
    <property type="match status" value="1"/>
</dbReference>
<keyword evidence="5 12" id="KW-0732">Signal</keyword>
<dbReference type="Proteomes" id="UP000001964">
    <property type="component" value="Chromosome"/>
</dbReference>
<dbReference type="InterPro" id="IPR036942">
    <property type="entry name" value="Beta-barrel_TonB_sf"/>
</dbReference>
<evidence type="ECO:0000256" key="11">
    <source>
        <dbReference type="RuleBase" id="RU003357"/>
    </source>
</evidence>
<dbReference type="PROSITE" id="PS52016">
    <property type="entry name" value="TONB_DEPENDENT_REC_3"/>
    <property type="match status" value="1"/>
</dbReference>
<keyword evidence="2 9" id="KW-0813">Transport</keyword>
<feature type="signal peptide" evidence="12">
    <location>
        <begin position="1"/>
        <end position="20"/>
    </location>
</feature>
<evidence type="ECO:0000256" key="3">
    <source>
        <dbReference type="ARBA" id="ARBA00022452"/>
    </source>
</evidence>
<accession>Q0ATR8</accession>
<comment type="similarity">
    <text evidence="9 11">Belongs to the TonB-dependent receptor family.</text>
</comment>
<comment type="subcellular location">
    <subcellularLocation>
        <location evidence="1 9">Cell outer membrane</location>
        <topology evidence="1 9">Multi-pass membrane protein</topology>
    </subcellularLocation>
</comment>
<dbReference type="GO" id="GO:0009279">
    <property type="term" value="C:cell outer membrane"/>
    <property type="evidence" value="ECO:0007669"/>
    <property type="project" value="UniProtKB-SubCell"/>
</dbReference>
<feature type="domain" description="TonB-dependent receptor plug" evidence="14">
    <location>
        <begin position="42"/>
        <end position="149"/>
    </location>
</feature>
<dbReference type="EMBL" id="CP000449">
    <property type="protein sequence ID" value="ABI64319.1"/>
    <property type="molecule type" value="Genomic_DNA"/>
</dbReference>
<dbReference type="PANTHER" id="PTHR30442">
    <property type="entry name" value="IRON III DICITRATE TRANSPORT PROTEIN FECA"/>
    <property type="match status" value="1"/>
</dbReference>
<keyword evidence="3 9" id="KW-1134">Transmembrane beta strand</keyword>
<evidence type="ECO:0000313" key="16">
    <source>
        <dbReference type="Proteomes" id="UP000001964"/>
    </source>
</evidence>
<keyword evidence="4 9" id="KW-0812">Transmembrane</keyword>
<evidence type="ECO:0000256" key="6">
    <source>
        <dbReference type="ARBA" id="ARBA00023077"/>
    </source>
</evidence>
<dbReference type="eggNOG" id="COG4772">
    <property type="taxonomic scope" value="Bacteria"/>
</dbReference>
<dbReference type="InterPro" id="IPR000531">
    <property type="entry name" value="Beta-barrel_TonB"/>
</dbReference>
<evidence type="ECO:0000256" key="12">
    <source>
        <dbReference type="SAM" id="SignalP"/>
    </source>
</evidence>
<keyword evidence="6 11" id="KW-0798">TonB box</keyword>
<evidence type="ECO:0000256" key="5">
    <source>
        <dbReference type="ARBA" id="ARBA00022729"/>
    </source>
</evidence>
<feature type="short sequence motif" description="TonB C-terminal box" evidence="10">
    <location>
        <begin position="730"/>
        <end position="747"/>
    </location>
</feature>
<dbReference type="InterPro" id="IPR010917">
    <property type="entry name" value="TonB_rcpt_CS"/>
</dbReference>
<evidence type="ECO:0000259" key="13">
    <source>
        <dbReference type="Pfam" id="PF00593"/>
    </source>
</evidence>
<keyword evidence="8 9" id="KW-0998">Cell outer membrane</keyword>
<evidence type="ECO:0000256" key="4">
    <source>
        <dbReference type="ARBA" id="ARBA00022692"/>
    </source>
</evidence>
<dbReference type="SUPFAM" id="SSF56935">
    <property type="entry name" value="Porins"/>
    <property type="match status" value="1"/>
</dbReference>
<dbReference type="AlphaFoldDB" id="Q0ATR8"/>
<dbReference type="GO" id="GO:0033214">
    <property type="term" value="P:siderophore-iron import into cell"/>
    <property type="evidence" value="ECO:0007669"/>
    <property type="project" value="TreeGrafter"/>
</dbReference>
<dbReference type="STRING" id="394221.Mmar10_0023"/>
<dbReference type="Gene3D" id="2.40.170.20">
    <property type="entry name" value="TonB-dependent receptor, beta-barrel domain"/>
    <property type="match status" value="1"/>
</dbReference>
<feature type="chain" id="PRO_5004168731" evidence="12">
    <location>
        <begin position="21"/>
        <end position="747"/>
    </location>
</feature>
<feature type="domain" description="TonB-dependent receptor-like beta-barrel" evidence="13">
    <location>
        <begin position="262"/>
        <end position="717"/>
    </location>
</feature>
<protein>
    <submittedName>
        <fullName evidence="15">TonB-dependent receptor</fullName>
    </submittedName>
</protein>
<dbReference type="InterPro" id="IPR039426">
    <property type="entry name" value="TonB-dep_rcpt-like"/>
</dbReference>
<dbReference type="PANTHER" id="PTHR30442:SF0">
    <property type="entry name" value="FE(3+) DICITRATE TRANSPORT PROTEIN FECA"/>
    <property type="match status" value="1"/>
</dbReference>
<dbReference type="Pfam" id="PF07715">
    <property type="entry name" value="Plug"/>
    <property type="match status" value="1"/>
</dbReference>
<name>Q0ATR8_MARMM</name>
<evidence type="ECO:0000256" key="2">
    <source>
        <dbReference type="ARBA" id="ARBA00022448"/>
    </source>
</evidence>
<gene>
    <name evidence="15" type="ordered locus">Mmar10_0023</name>
</gene>
<reference evidence="15 16" key="1">
    <citation type="submission" date="2006-08" db="EMBL/GenBank/DDBJ databases">
        <title>Complete sequence of Maricaulis maris MCS10.</title>
        <authorList>
            <consortium name="US DOE Joint Genome Institute"/>
            <person name="Copeland A."/>
            <person name="Lucas S."/>
            <person name="Lapidus A."/>
            <person name="Barry K."/>
            <person name="Detter J.C."/>
            <person name="Glavina del Rio T."/>
            <person name="Hammon N."/>
            <person name="Israni S."/>
            <person name="Dalin E."/>
            <person name="Tice H."/>
            <person name="Pitluck S."/>
            <person name="Saunders E."/>
            <person name="Brettin T."/>
            <person name="Bruce D."/>
            <person name="Han C."/>
            <person name="Tapia R."/>
            <person name="Gilna P."/>
            <person name="Schmutz J."/>
            <person name="Larimer F."/>
            <person name="Land M."/>
            <person name="Hauser L."/>
            <person name="Kyrpides N."/>
            <person name="Mikhailova N."/>
            <person name="Viollier P."/>
            <person name="Stephens C."/>
            <person name="Richardson P."/>
        </authorList>
    </citation>
    <scope>NUCLEOTIDE SEQUENCE [LARGE SCALE GENOMIC DNA]</scope>
    <source>
        <strain evidence="15 16">MCS10</strain>
    </source>
</reference>
<evidence type="ECO:0000313" key="15">
    <source>
        <dbReference type="EMBL" id="ABI64319.1"/>
    </source>
</evidence>
<dbReference type="Gene3D" id="2.170.130.10">
    <property type="entry name" value="TonB-dependent receptor, plug domain"/>
    <property type="match status" value="1"/>
</dbReference>
<dbReference type="KEGG" id="mmr:Mmar10_0023"/>
<keyword evidence="7 9" id="KW-0472">Membrane</keyword>
<evidence type="ECO:0000256" key="10">
    <source>
        <dbReference type="PROSITE-ProRule" id="PRU10144"/>
    </source>
</evidence>
<evidence type="ECO:0000256" key="1">
    <source>
        <dbReference type="ARBA" id="ARBA00004571"/>
    </source>
</evidence>